<protein>
    <submittedName>
        <fullName evidence="1">Uncharacterized protein</fullName>
    </submittedName>
</protein>
<dbReference type="Pfam" id="PF20192">
    <property type="entry name" value="DUF6555"/>
    <property type="match status" value="1"/>
</dbReference>
<proteinExistence type="predicted"/>
<dbReference type="EMBL" id="CP031641">
    <property type="protein sequence ID" value="AXO88389.1"/>
    <property type="molecule type" value="Genomic_DNA"/>
</dbReference>
<organism evidence="1 2">
    <name type="scientific">Pseudomonas parafulva</name>
    <dbReference type="NCBI Taxonomy" id="157782"/>
    <lineage>
        <taxon>Bacteria</taxon>
        <taxon>Pseudomonadati</taxon>
        <taxon>Pseudomonadota</taxon>
        <taxon>Gammaproteobacteria</taxon>
        <taxon>Pseudomonadales</taxon>
        <taxon>Pseudomonadaceae</taxon>
        <taxon>Pseudomonas</taxon>
    </lineage>
</organism>
<name>A0AAI8KBC7_9PSED</name>
<dbReference type="InterPro" id="IPR046685">
    <property type="entry name" value="DUF6555"/>
</dbReference>
<evidence type="ECO:0000313" key="2">
    <source>
        <dbReference type="Proteomes" id="UP000258127"/>
    </source>
</evidence>
<dbReference type="RefSeq" id="WP_116888206.1">
    <property type="nucleotide sequence ID" value="NZ_CP031641.1"/>
</dbReference>
<dbReference type="AlphaFoldDB" id="A0AAI8KBC7"/>
<accession>A0AAI8KBC7</accession>
<evidence type="ECO:0000313" key="1">
    <source>
        <dbReference type="EMBL" id="AXO88389.1"/>
    </source>
</evidence>
<keyword evidence="2" id="KW-1185">Reference proteome</keyword>
<reference evidence="1 2" key="1">
    <citation type="submission" date="2018-08" db="EMBL/GenBank/DDBJ databases">
        <authorList>
            <person name="Lee Y."/>
            <person name="Kakembo D."/>
        </authorList>
    </citation>
    <scope>NUCLEOTIDE SEQUENCE [LARGE SCALE GENOMIC DNA]</scope>
    <source>
        <strain evidence="1 2">JBCS1880</strain>
    </source>
</reference>
<gene>
    <name evidence="1" type="ORF">DZC75_10410</name>
</gene>
<sequence>MAGQQLYVIEYALHGEYRTFIIRLERMDNAAAWHWASCDAGVGIIPRFGQHSIKKVSRPMAERYGLSDVRWRPSGQGPEFVPPPVDVKRFSSSGRCGADA</sequence>
<dbReference type="Proteomes" id="UP000258127">
    <property type="component" value="Chromosome"/>
</dbReference>